<dbReference type="UniPathway" id="UPA00109">
    <property type="reaction ID" value="UER00188"/>
</dbReference>
<comment type="catalytic activity">
    <reaction evidence="13">
        <text>pyruvate + ATP = phosphoenolpyruvate + ADP + H(+)</text>
        <dbReference type="Rhea" id="RHEA:18157"/>
        <dbReference type="ChEBI" id="CHEBI:15361"/>
        <dbReference type="ChEBI" id="CHEBI:15378"/>
        <dbReference type="ChEBI" id="CHEBI:30616"/>
        <dbReference type="ChEBI" id="CHEBI:58702"/>
        <dbReference type="ChEBI" id="CHEBI:456216"/>
        <dbReference type="EC" id="2.7.1.40"/>
    </reaction>
</comment>
<evidence type="ECO:0000256" key="9">
    <source>
        <dbReference type="ARBA" id="ARBA00022842"/>
    </source>
</evidence>
<dbReference type="NCBIfam" id="NF004491">
    <property type="entry name" value="PRK05826.1"/>
    <property type="match status" value="1"/>
</dbReference>
<dbReference type="AlphaFoldDB" id="E7C344"/>
<evidence type="ECO:0000256" key="2">
    <source>
        <dbReference type="ARBA" id="ARBA00008663"/>
    </source>
</evidence>
<dbReference type="GO" id="GO:0005524">
    <property type="term" value="F:ATP binding"/>
    <property type="evidence" value="ECO:0007669"/>
    <property type="project" value="UniProtKB-KW"/>
</dbReference>
<name>E7C344_9BACT</name>
<dbReference type="NCBIfam" id="TIGR01064">
    <property type="entry name" value="pyruv_kin"/>
    <property type="match status" value="1"/>
</dbReference>
<keyword evidence="4 13" id="KW-0808">Transferase</keyword>
<dbReference type="GO" id="GO:0016301">
    <property type="term" value="F:kinase activity"/>
    <property type="evidence" value="ECO:0007669"/>
    <property type="project" value="UniProtKB-KW"/>
</dbReference>
<sequence>MKNLLRQTKVIATVGPASESEEMLESLIREGVDVFRLNMAHADHDWVKEISARIRSVGVKLNREPAIMMDIKGPEIRTGFLNKPISLEEGNLLELSHRFDSVASGKGDVVQVQVSYEKLSEHLEIGGKVLLDNGLIPLEVVEQTPDSVVCKVLQDATLGSRRHVNLPGAETDLPSITEKDRADSLVGIECKHDYFALSFTRDADAIDLLKSFLRENGSDAQVIAKIEDQQGVGNLDEIITAADALMIARGDLGIECAFEELPIIQRHAVGACQSRGKPVIVATHLLESMIDSPVPTRAEISDVANAVNEGADCLMLSGETTTGKQPVQCVQLLNRISARIESEIQPGLTEELELFRAKAKMLRSAAMLAMRMKNAAVLVFTRSGDLAAKLGALRPNGAPLFAFTDIDGLHRRLRLIWGIEPFLMPFSDDPEVTIQNAIRKLKDESWVHLGDQLVTVTNVLAGGRVVESIQLREVE</sequence>
<dbReference type="InterPro" id="IPR015813">
    <property type="entry name" value="Pyrv/PenolPyrv_kinase-like_dom"/>
</dbReference>
<evidence type="ECO:0000256" key="1">
    <source>
        <dbReference type="ARBA" id="ARBA00004997"/>
    </source>
</evidence>
<dbReference type="SUPFAM" id="SSF52935">
    <property type="entry name" value="PK C-terminal domain-like"/>
    <property type="match status" value="1"/>
</dbReference>
<dbReference type="SUPFAM" id="SSF50800">
    <property type="entry name" value="PK beta-barrel domain-like"/>
    <property type="match status" value="1"/>
</dbReference>
<feature type="domain" description="Pyruvate kinase C-terminal" evidence="15">
    <location>
        <begin position="361"/>
        <end position="462"/>
    </location>
</feature>
<dbReference type="SUPFAM" id="SSF51621">
    <property type="entry name" value="Phosphoenolpyruvate/pyruvate domain"/>
    <property type="match status" value="1"/>
</dbReference>
<dbReference type="FunFam" id="2.40.33.10:FF:000001">
    <property type="entry name" value="Pyruvate kinase"/>
    <property type="match status" value="1"/>
</dbReference>
<evidence type="ECO:0000256" key="6">
    <source>
        <dbReference type="ARBA" id="ARBA00022741"/>
    </source>
</evidence>
<dbReference type="PANTHER" id="PTHR11817">
    <property type="entry name" value="PYRUVATE KINASE"/>
    <property type="match status" value="1"/>
</dbReference>
<evidence type="ECO:0000256" key="8">
    <source>
        <dbReference type="ARBA" id="ARBA00022840"/>
    </source>
</evidence>
<evidence type="ECO:0000256" key="12">
    <source>
        <dbReference type="NCBIfam" id="TIGR01064"/>
    </source>
</evidence>
<evidence type="ECO:0000313" key="16">
    <source>
        <dbReference type="EMBL" id="ADI21868.1"/>
    </source>
</evidence>
<evidence type="ECO:0000256" key="7">
    <source>
        <dbReference type="ARBA" id="ARBA00022777"/>
    </source>
</evidence>
<dbReference type="Pfam" id="PF00224">
    <property type="entry name" value="PK"/>
    <property type="match status" value="1"/>
</dbReference>
<reference evidence="16" key="1">
    <citation type="submission" date="2010-01" db="EMBL/GenBank/DDBJ databases">
        <title>Genome fragments of uncultured bacteria from the North Pacific subtropical Gyre.</title>
        <authorList>
            <person name="Pham V.D."/>
            <person name="Delong E.F."/>
        </authorList>
    </citation>
    <scope>NUCLEOTIDE SEQUENCE</scope>
</reference>
<dbReference type="Pfam" id="PF02887">
    <property type="entry name" value="PK_C"/>
    <property type="match status" value="1"/>
</dbReference>
<dbReference type="EMBL" id="GU567968">
    <property type="protein sequence ID" value="ADI21868.1"/>
    <property type="molecule type" value="Genomic_DNA"/>
</dbReference>
<feature type="domain" description="Pyruvate kinase barrel" evidence="14">
    <location>
        <begin position="6"/>
        <end position="330"/>
    </location>
</feature>
<dbReference type="Gene3D" id="2.40.33.10">
    <property type="entry name" value="PK beta-barrel domain-like"/>
    <property type="match status" value="1"/>
</dbReference>
<protein>
    <recommendedName>
        <fullName evidence="3 12">Pyruvate kinase</fullName>
        <ecNumber evidence="3 12">2.7.1.40</ecNumber>
    </recommendedName>
</protein>
<evidence type="ECO:0000256" key="10">
    <source>
        <dbReference type="ARBA" id="ARBA00023152"/>
    </source>
</evidence>
<evidence type="ECO:0000256" key="5">
    <source>
        <dbReference type="ARBA" id="ARBA00022723"/>
    </source>
</evidence>
<dbReference type="GO" id="GO:0004743">
    <property type="term" value="F:pyruvate kinase activity"/>
    <property type="evidence" value="ECO:0007669"/>
    <property type="project" value="UniProtKB-UniRule"/>
</dbReference>
<keyword evidence="7 13" id="KW-0418">Kinase</keyword>
<dbReference type="InterPro" id="IPR036918">
    <property type="entry name" value="Pyrv_Knase_C_sf"/>
</dbReference>
<keyword evidence="6" id="KW-0547">Nucleotide-binding</keyword>
<dbReference type="InterPro" id="IPR015795">
    <property type="entry name" value="Pyrv_Knase_C"/>
</dbReference>
<evidence type="ECO:0000259" key="15">
    <source>
        <dbReference type="Pfam" id="PF02887"/>
    </source>
</evidence>
<dbReference type="InterPro" id="IPR001697">
    <property type="entry name" value="Pyr_Knase"/>
</dbReference>
<dbReference type="PRINTS" id="PR01050">
    <property type="entry name" value="PYRUVTKNASE"/>
</dbReference>
<keyword evidence="9 13" id="KW-0460">Magnesium</keyword>
<accession>E7C344</accession>
<evidence type="ECO:0000256" key="4">
    <source>
        <dbReference type="ARBA" id="ARBA00022679"/>
    </source>
</evidence>
<keyword evidence="8" id="KW-0067">ATP-binding</keyword>
<comment type="pathway">
    <text evidence="1 13">Carbohydrate degradation; glycolysis; pyruvate from D-glyceraldehyde 3-phosphate: step 5/5.</text>
</comment>
<keyword evidence="10 13" id="KW-0324">Glycolysis</keyword>
<dbReference type="EC" id="2.7.1.40" evidence="3 12"/>
<evidence type="ECO:0000256" key="13">
    <source>
        <dbReference type="RuleBase" id="RU000504"/>
    </source>
</evidence>
<dbReference type="GO" id="GO:0030955">
    <property type="term" value="F:potassium ion binding"/>
    <property type="evidence" value="ECO:0007669"/>
    <property type="project" value="UniProtKB-UniRule"/>
</dbReference>
<keyword evidence="5" id="KW-0479">Metal-binding</keyword>
<dbReference type="Gene3D" id="3.40.1380.20">
    <property type="entry name" value="Pyruvate kinase, C-terminal domain"/>
    <property type="match status" value="1"/>
</dbReference>
<comment type="similarity">
    <text evidence="2 13">Belongs to the pyruvate kinase family.</text>
</comment>
<proteinExistence type="inferred from homology"/>
<evidence type="ECO:0000259" key="14">
    <source>
        <dbReference type="Pfam" id="PF00224"/>
    </source>
</evidence>
<dbReference type="InterPro" id="IPR011037">
    <property type="entry name" value="Pyrv_Knase-like_insert_dom_sf"/>
</dbReference>
<dbReference type="InterPro" id="IPR015793">
    <property type="entry name" value="Pyrv_Knase_brl"/>
</dbReference>
<evidence type="ECO:0000256" key="11">
    <source>
        <dbReference type="ARBA" id="ARBA00023317"/>
    </source>
</evidence>
<dbReference type="InterPro" id="IPR015806">
    <property type="entry name" value="Pyrv_Knase_insert_dom_sf"/>
</dbReference>
<evidence type="ECO:0000256" key="3">
    <source>
        <dbReference type="ARBA" id="ARBA00012142"/>
    </source>
</evidence>
<dbReference type="Gene3D" id="3.20.20.60">
    <property type="entry name" value="Phosphoenolpyruvate-binding domains"/>
    <property type="match status" value="1"/>
</dbReference>
<organism evidence="16">
    <name type="scientific">uncultured verrucomicrobium HF0130_25O04</name>
    <dbReference type="NCBI Taxonomy" id="723596"/>
    <lineage>
        <taxon>Bacteria</taxon>
        <taxon>Pseudomonadati</taxon>
        <taxon>Verrucomicrobiota</taxon>
        <taxon>environmental samples</taxon>
    </lineage>
</organism>
<dbReference type="InterPro" id="IPR040442">
    <property type="entry name" value="Pyrv_kinase-like_dom_sf"/>
</dbReference>
<dbReference type="GO" id="GO:0000287">
    <property type="term" value="F:magnesium ion binding"/>
    <property type="evidence" value="ECO:0007669"/>
    <property type="project" value="UniProtKB-UniRule"/>
</dbReference>
<keyword evidence="11 16" id="KW-0670">Pyruvate</keyword>